<evidence type="ECO:0000313" key="3">
    <source>
        <dbReference type="EMBL" id="OAQ62159.1"/>
    </source>
</evidence>
<sequence>MTTDMRAKISRVLRSVLHPFQFRKTTNAKGKENDSIEAAFPLLPPERPRPLTPATSQDSKGNPHMFSNLSSLIFTRLLPELRRLVLVEIFGERTLHLDLRLTHPLVGHAHDKPSRGDDEHDHGRAPLSWYAARDYTAPKVWRWWSSVCHRSLPFADLTKGRRGYRYPMDDTCMRGDAGCCHLWSLDASTGVCSGCAINAMGWLLTCRQAYVEGINVLYSTNTFFIASQAVLDALFCPGPRTRHLILPERLATITSLELTWDLLLFGRLPSSSRNLQRDLESDRRRAADRQKMASHLSRIGDACPNLRSLVLTFTGALYLDWSVQPRLALEEINRLLLQPIAEAVVRLPRPQKRPVVVELPYNVFVDIRRAARQGEIALEAPMEDGRYTVWLRCPLSPKGDETIPSGEQSSCAGFASNPRDWQDEGDDRYTYYLIKEGVDSNLFWDYLGVPHLRSHIPADGFIIM</sequence>
<evidence type="ECO:0000313" key="4">
    <source>
        <dbReference type="Proteomes" id="UP000078397"/>
    </source>
</evidence>
<accession>A0A179FAM4</accession>
<dbReference type="AlphaFoldDB" id="A0A179FAM4"/>
<proteinExistence type="predicted"/>
<organism evidence="3 4">
    <name type="scientific">Pochonia chlamydosporia 170</name>
    <dbReference type="NCBI Taxonomy" id="1380566"/>
    <lineage>
        <taxon>Eukaryota</taxon>
        <taxon>Fungi</taxon>
        <taxon>Dikarya</taxon>
        <taxon>Ascomycota</taxon>
        <taxon>Pezizomycotina</taxon>
        <taxon>Sordariomycetes</taxon>
        <taxon>Hypocreomycetidae</taxon>
        <taxon>Hypocreales</taxon>
        <taxon>Clavicipitaceae</taxon>
        <taxon>Pochonia</taxon>
    </lineage>
</organism>
<dbReference type="RefSeq" id="XP_018139863.1">
    <property type="nucleotide sequence ID" value="XM_018286083.1"/>
</dbReference>
<evidence type="ECO:0000259" key="2">
    <source>
        <dbReference type="Pfam" id="PF24864"/>
    </source>
</evidence>
<dbReference type="Pfam" id="PF24864">
    <property type="entry name" value="DUF7730"/>
    <property type="match status" value="1"/>
</dbReference>
<dbReference type="STRING" id="1380566.A0A179FAM4"/>
<feature type="domain" description="DUF7730" evidence="2">
    <location>
        <begin position="200"/>
        <end position="362"/>
    </location>
</feature>
<name>A0A179FAM4_METCM</name>
<evidence type="ECO:0000256" key="1">
    <source>
        <dbReference type="SAM" id="MobiDB-lite"/>
    </source>
</evidence>
<dbReference type="PANTHER" id="PTHR38790">
    <property type="entry name" value="2EXR DOMAIN-CONTAINING PROTEIN-RELATED"/>
    <property type="match status" value="1"/>
</dbReference>
<reference evidence="3 4" key="1">
    <citation type="journal article" date="2016" name="PLoS Pathog.">
        <title>Biosynthesis of antibiotic leucinostatins in bio-control fungus Purpureocillium lilacinum and their inhibition on phytophthora revealed by genome mining.</title>
        <authorList>
            <person name="Wang G."/>
            <person name="Liu Z."/>
            <person name="Lin R."/>
            <person name="Li E."/>
            <person name="Mao Z."/>
            <person name="Ling J."/>
            <person name="Yang Y."/>
            <person name="Yin W.B."/>
            <person name="Xie B."/>
        </authorList>
    </citation>
    <scope>NUCLEOTIDE SEQUENCE [LARGE SCALE GENOMIC DNA]</scope>
    <source>
        <strain evidence="3">170</strain>
    </source>
</reference>
<dbReference type="Proteomes" id="UP000078397">
    <property type="component" value="Unassembled WGS sequence"/>
</dbReference>
<dbReference type="OrthoDB" id="515692at2759"/>
<comment type="caution">
    <text evidence="3">The sequence shown here is derived from an EMBL/GenBank/DDBJ whole genome shotgun (WGS) entry which is preliminary data.</text>
</comment>
<dbReference type="KEGG" id="pchm:VFPPC_07175"/>
<gene>
    <name evidence="3" type="ORF">VFPPC_07175</name>
</gene>
<dbReference type="EMBL" id="LSBJ02000007">
    <property type="protein sequence ID" value="OAQ62159.1"/>
    <property type="molecule type" value="Genomic_DNA"/>
</dbReference>
<keyword evidence="4" id="KW-1185">Reference proteome</keyword>
<feature type="region of interest" description="Disordered" evidence="1">
    <location>
        <begin position="41"/>
        <end position="63"/>
    </location>
</feature>
<dbReference type="GeneID" id="28850077"/>
<dbReference type="InterPro" id="IPR056632">
    <property type="entry name" value="DUF7730"/>
</dbReference>
<protein>
    <recommendedName>
        <fullName evidence="2">DUF7730 domain-containing protein</fullName>
    </recommendedName>
</protein>